<evidence type="ECO:0000256" key="1">
    <source>
        <dbReference type="ARBA" id="ARBA00004141"/>
    </source>
</evidence>
<evidence type="ECO:0000256" key="6">
    <source>
        <dbReference type="SAM" id="Phobius"/>
    </source>
</evidence>
<feature type="transmembrane region" description="Helical" evidence="6">
    <location>
        <begin position="23"/>
        <end position="44"/>
    </location>
</feature>
<feature type="transmembrane region" description="Helical" evidence="6">
    <location>
        <begin position="181"/>
        <end position="208"/>
    </location>
</feature>
<evidence type="ECO:0000256" key="5">
    <source>
        <dbReference type="ARBA" id="ARBA00023136"/>
    </source>
</evidence>
<accession>A0ABW3VL59</accession>
<evidence type="ECO:0000256" key="4">
    <source>
        <dbReference type="ARBA" id="ARBA00022989"/>
    </source>
</evidence>
<comment type="similarity">
    <text evidence="2">Belongs to the acetate uptake transporter (AceTr) (TC 2.A.96) family.</text>
</comment>
<evidence type="ECO:0000256" key="2">
    <source>
        <dbReference type="ARBA" id="ARBA00005587"/>
    </source>
</evidence>
<dbReference type="EMBL" id="JBHTMB010000195">
    <property type="protein sequence ID" value="MFD1236022.1"/>
    <property type="molecule type" value="Genomic_DNA"/>
</dbReference>
<protein>
    <submittedName>
        <fullName evidence="7">GPR1/FUN34/YaaH family transporter</fullName>
    </submittedName>
</protein>
<dbReference type="PANTHER" id="PTHR31123:SF1">
    <property type="entry name" value="ACCUMULATION OF DYADS PROTEIN 2-RELATED"/>
    <property type="match status" value="1"/>
</dbReference>
<dbReference type="Proteomes" id="UP001597182">
    <property type="component" value="Unassembled WGS sequence"/>
</dbReference>
<dbReference type="Pfam" id="PF01184">
    <property type="entry name" value="Gpr1_Fun34_YaaH"/>
    <property type="match status" value="1"/>
</dbReference>
<proteinExistence type="inferred from homology"/>
<name>A0ABW3VL59_9PSEU</name>
<keyword evidence="4 6" id="KW-1133">Transmembrane helix</keyword>
<reference evidence="8" key="1">
    <citation type="journal article" date="2019" name="Int. J. Syst. Evol. Microbiol.">
        <title>The Global Catalogue of Microorganisms (GCM) 10K type strain sequencing project: providing services to taxonomists for standard genome sequencing and annotation.</title>
        <authorList>
            <consortium name="The Broad Institute Genomics Platform"/>
            <consortium name="The Broad Institute Genome Sequencing Center for Infectious Disease"/>
            <person name="Wu L."/>
            <person name="Ma J."/>
        </authorList>
    </citation>
    <scope>NUCLEOTIDE SEQUENCE [LARGE SCALE GENOMIC DNA]</scope>
    <source>
        <strain evidence="8">CCUG 49018</strain>
    </source>
</reference>
<dbReference type="InterPro" id="IPR051633">
    <property type="entry name" value="AceTr"/>
</dbReference>
<evidence type="ECO:0000256" key="3">
    <source>
        <dbReference type="ARBA" id="ARBA00022692"/>
    </source>
</evidence>
<feature type="transmembrane region" description="Helical" evidence="6">
    <location>
        <begin position="50"/>
        <end position="72"/>
    </location>
</feature>
<dbReference type="RefSeq" id="WP_339123147.1">
    <property type="nucleotide sequence ID" value="NZ_BAABKS010000073.1"/>
</dbReference>
<feature type="transmembrane region" description="Helical" evidence="6">
    <location>
        <begin position="120"/>
        <end position="142"/>
    </location>
</feature>
<keyword evidence="5 6" id="KW-0472">Membrane</keyword>
<organism evidence="7 8">
    <name type="scientific">Pseudonocardia benzenivorans</name>
    <dbReference type="NCBI Taxonomy" id="228005"/>
    <lineage>
        <taxon>Bacteria</taxon>
        <taxon>Bacillati</taxon>
        <taxon>Actinomycetota</taxon>
        <taxon>Actinomycetes</taxon>
        <taxon>Pseudonocardiales</taxon>
        <taxon>Pseudonocardiaceae</taxon>
        <taxon>Pseudonocardia</taxon>
    </lineage>
</organism>
<gene>
    <name evidence="7" type="ORF">ACFQ34_22240</name>
</gene>
<dbReference type="InterPro" id="IPR000791">
    <property type="entry name" value="Gpr1/Fun34/SatP-like"/>
</dbReference>
<feature type="transmembrane region" description="Helical" evidence="6">
    <location>
        <begin position="79"/>
        <end position="100"/>
    </location>
</feature>
<feature type="transmembrane region" description="Helical" evidence="6">
    <location>
        <begin position="149"/>
        <end position="169"/>
    </location>
</feature>
<comment type="subcellular location">
    <subcellularLocation>
        <location evidence="1">Membrane</location>
        <topology evidence="1">Multi-pass membrane protein</topology>
    </subcellularLocation>
</comment>
<evidence type="ECO:0000313" key="8">
    <source>
        <dbReference type="Proteomes" id="UP001597182"/>
    </source>
</evidence>
<keyword evidence="3 6" id="KW-0812">Transmembrane</keyword>
<keyword evidence="8" id="KW-1185">Reference proteome</keyword>
<comment type="caution">
    <text evidence="7">The sequence shown here is derived from an EMBL/GenBank/DDBJ whole genome shotgun (WGS) entry which is preliminary data.</text>
</comment>
<evidence type="ECO:0000313" key="7">
    <source>
        <dbReference type="EMBL" id="MFD1236022.1"/>
    </source>
</evidence>
<sequence length="219" mass="22266">MTSDVQAAAADEAAAAPDTTNPVLLGVPCAVLGVLALGLFLLGYAPTGSAGAVVPIFIGLGIGLFVAARWAIACGAGPVAAIFGLFGGFFFSFCLVYVGYVHNWYGTNPPGTDSATAGAALTDTFSVFALCWIVATTVLVLACLRLPMAVFLVLLFSDLVFVFVFLAFVTGTFGDIGALRVLAGISCMLAALAGLYVFFAALTGALGARPLSLGRPPRA</sequence>
<dbReference type="PANTHER" id="PTHR31123">
    <property type="entry name" value="ACCUMULATION OF DYADS PROTEIN 2-RELATED"/>
    <property type="match status" value="1"/>
</dbReference>